<sequence length="110" mass="12046">MVASPGHWSLPQGPASPPPLPSAHLSLGRVTPVPAHSDDVTAKVVTHHSPGLAPLFQPHSSSVFCLISSDFYVFVCVSRLRFVDSSGTRKKKREIKDDREEEEKELSQDT</sequence>
<evidence type="ECO:0000313" key="2">
    <source>
        <dbReference type="EMBL" id="MPC72831.1"/>
    </source>
</evidence>
<accession>A0A5B7HJ16</accession>
<organism evidence="2 3">
    <name type="scientific">Portunus trituberculatus</name>
    <name type="common">Swimming crab</name>
    <name type="synonym">Neptunus trituberculatus</name>
    <dbReference type="NCBI Taxonomy" id="210409"/>
    <lineage>
        <taxon>Eukaryota</taxon>
        <taxon>Metazoa</taxon>
        <taxon>Ecdysozoa</taxon>
        <taxon>Arthropoda</taxon>
        <taxon>Crustacea</taxon>
        <taxon>Multicrustacea</taxon>
        <taxon>Malacostraca</taxon>
        <taxon>Eumalacostraca</taxon>
        <taxon>Eucarida</taxon>
        <taxon>Decapoda</taxon>
        <taxon>Pleocyemata</taxon>
        <taxon>Brachyura</taxon>
        <taxon>Eubrachyura</taxon>
        <taxon>Portunoidea</taxon>
        <taxon>Portunidae</taxon>
        <taxon>Portuninae</taxon>
        <taxon>Portunus</taxon>
    </lineage>
</organism>
<dbReference type="AlphaFoldDB" id="A0A5B7HJ16"/>
<comment type="caution">
    <text evidence="2">The sequence shown here is derived from an EMBL/GenBank/DDBJ whole genome shotgun (WGS) entry which is preliminary data.</text>
</comment>
<feature type="region of interest" description="Disordered" evidence="1">
    <location>
        <begin position="1"/>
        <end position="33"/>
    </location>
</feature>
<feature type="region of interest" description="Disordered" evidence="1">
    <location>
        <begin position="85"/>
        <end position="110"/>
    </location>
</feature>
<name>A0A5B7HJ16_PORTR</name>
<protein>
    <submittedName>
        <fullName evidence="2">Uncharacterized protein</fullName>
    </submittedName>
</protein>
<gene>
    <name evidence="2" type="ORF">E2C01_067145</name>
</gene>
<evidence type="ECO:0000313" key="3">
    <source>
        <dbReference type="Proteomes" id="UP000324222"/>
    </source>
</evidence>
<evidence type="ECO:0000256" key="1">
    <source>
        <dbReference type="SAM" id="MobiDB-lite"/>
    </source>
</evidence>
<dbReference type="Proteomes" id="UP000324222">
    <property type="component" value="Unassembled WGS sequence"/>
</dbReference>
<proteinExistence type="predicted"/>
<dbReference type="EMBL" id="VSRR010035501">
    <property type="protein sequence ID" value="MPC72831.1"/>
    <property type="molecule type" value="Genomic_DNA"/>
</dbReference>
<keyword evidence="3" id="KW-1185">Reference proteome</keyword>
<reference evidence="2 3" key="1">
    <citation type="submission" date="2019-05" db="EMBL/GenBank/DDBJ databases">
        <title>Another draft genome of Portunus trituberculatus and its Hox gene families provides insights of decapod evolution.</title>
        <authorList>
            <person name="Jeong J.-H."/>
            <person name="Song I."/>
            <person name="Kim S."/>
            <person name="Choi T."/>
            <person name="Kim D."/>
            <person name="Ryu S."/>
            <person name="Kim W."/>
        </authorList>
    </citation>
    <scope>NUCLEOTIDE SEQUENCE [LARGE SCALE GENOMIC DNA]</scope>
    <source>
        <tissue evidence="2">Muscle</tissue>
    </source>
</reference>